<dbReference type="GO" id="GO:0016491">
    <property type="term" value="F:oxidoreductase activity"/>
    <property type="evidence" value="ECO:0007669"/>
    <property type="project" value="UniProtKB-KW"/>
</dbReference>
<evidence type="ECO:0000313" key="5">
    <source>
        <dbReference type="Proteomes" id="UP001139447"/>
    </source>
</evidence>
<dbReference type="PANTHER" id="PTHR43333:SF1">
    <property type="entry name" value="D-ISOMER SPECIFIC 2-HYDROXYACID DEHYDROGENASE NAD-BINDING DOMAIN-CONTAINING PROTEIN"/>
    <property type="match status" value="1"/>
</dbReference>
<organism evidence="4 5">
    <name type="scientific">Variovorax terrae</name>
    <dbReference type="NCBI Taxonomy" id="2923278"/>
    <lineage>
        <taxon>Bacteria</taxon>
        <taxon>Pseudomonadati</taxon>
        <taxon>Pseudomonadota</taxon>
        <taxon>Betaproteobacteria</taxon>
        <taxon>Burkholderiales</taxon>
        <taxon>Comamonadaceae</taxon>
        <taxon>Variovorax</taxon>
    </lineage>
</organism>
<dbReference type="CDD" id="cd05300">
    <property type="entry name" value="2-Hacid_dh_1"/>
    <property type="match status" value="1"/>
</dbReference>
<dbReference type="AlphaFoldDB" id="A0A9X2AS39"/>
<dbReference type="Proteomes" id="UP001139447">
    <property type="component" value="Unassembled WGS sequence"/>
</dbReference>
<dbReference type="EMBL" id="JALGBI010000004">
    <property type="protein sequence ID" value="MCJ0766177.1"/>
    <property type="molecule type" value="Genomic_DNA"/>
</dbReference>
<feature type="domain" description="D-isomer specific 2-hydroxyacid dehydrogenase NAD-binding" evidence="3">
    <location>
        <begin position="107"/>
        <end position="282"/>
    </location>
</feature>
<dbReference type="InterPro" id="IPR036291">
    <property type="entry name" value="NAD(P)-bd_dom_sf"/>
</dbReference>
<keyword evidence="2" id="KW-0520">NAD</keyword>
<evidence type="ECO:0000313" key="4">
    <source>
        <dbReference type="EMBL" id="MCJ0766177.1"/>
    </source>
</evidence>
<evidence type="ECO:0000256" key="1">
    <source>
        <dbReference type="ARBA" id="ARBA00023002"/>
    </source>
</evidence>
<dbReference type="Pfam" id="PF02826">
    <property type="entry name" value="2-Hacid_dh_C"/>
    <property type="match status" value="1"/>
</dbReference>
<dbReference type="SUPFAM" id="SSF51735">
    <property type="entry name" value="NAD(P)-binding Rossmann-fold domains"/>
    <property type="match status" value="1"/>
</dbReference>
<keyword evidence="1" id="KW-0560">Oxidoreductase</keyword>
<evidence type="ECO:0000256" key="2">
    <source>
        <dbReference type="ARBA" id="ARBA00023027"/>
    </source>
</evidence>
<reference evidence="4" key="1">
    <citation type="submission" date="2022-03" db="EMBL/GenBank/DDBJ databases">
        <authorList>
            <person name="Woo C.Y."/>
        </authorList>
    </citation>
    <scope>NUCLEOTIDE SEQUENCE</scope>
    <source>
        <strain evidence="4">CYS-02</strain>
    </source>
</reference>
<protein>
    <submittedName>
        <fullName evidence="4">D-2-hydroxyacid dehydrogenase</fullName>
    </submittedName>
</protein>
<dbReference type="GO" id="GO:0051287">
    <property type="term" value="F:NAD binding"/>
    <property type="evidence" value="ECO:0007669"/>
    <property type="project" value="InterPro"/>
</dbReference>
<accession>A0A9X2AS39</accession>
<sequence>MLKIVGATGKKLRILEMSKVSIDRTDLTDVTCAWYSRDIFAGGTPSRDSAATQLFFSLVNESPRLQWLHVISAAVDVLHYQPSRARGVRLSTSSGIAALPIAQCVVGAVLAQSRGFGGWFASQQRREWAPILSADAPRDLAGQHAVIVGLGPIGQEIARLLSAVGLRTTGVRKRAVPCSVVDSTLTFDEIDAALADCDWLILCCPLTLQTRGLINRERIDRLPHGARIANVGRGALLDEVALIAALETGRLAGAYLDVFEQEPLPAESPLWSAPGAWLSPHNSALSSGNGQRDAELFLSNLRCYMLRTPLRNEADSE</sequence>
<evidence type="ECO:0000259" key="3">
    <source>
        <dbReference type="Pfam" id="PF02826"/>
    </source>
</evidence>
<keyword evidence="5" id="KW-1185">Reference proteome</keyword>
<gene>
    <name evidence="4" type="ORF">MMF98_23460</name>
</gene>
<dbReference type="RefSeq" id="WP_243309775.1">
    <property type="nucleotide sequence ID" value="NZ_JALGBI010000004.1"/>
</dbReference>
<dbReference type="InterPro" id="IPR006140">
    <property type="entry name" value="D-isomer_DH_NAD-bd"/>
</dbReference>
<dbReference type="PANTHER" id="PTHR43333">
    <property type="entry name" value="2-HACID_DH_C DOMAIN-CONTAINING PROTEIN"/>
    <property type="match status" value="1"/>
</dbReference>
<name>A0A9X2AS39_9BURK</name>
<proteinExistence type="predicted"/>
<dbReference type="Gene3D" id="3.40.50.720">
    <property type="entry name" value="NAD(P)-binding Rossmann-like Domain"/>
    <property type="match status" value="2"/>
</dbReference>
<comment type="caution">
    <text evidence="4">The sequence shown here is derived from an EMBL/GenBank/DDBJ whole genome shotgun (WGS) entry which is preliminary data.</text>
</comment>